<organism evidence="1 2">
    <name type="scientific">Spirodela intermedia</name>
    <name type="common">Intermediate duckweed</name>
    <dbReference type="NCBI Taxonomy" id="51605"/>
    <lineage>
        <taxon>Eukaryota</taxon>
        <taxon>Viridiplantae</taxon>
        <taxon>Streptophyta</taxon>
        <taxon>Embryophyta</taxon>
        <taxon>Tracheophyta</taxon>
        <taxon>Spermatophyta</taxon>
        <taxon>Magnoliopsida</taxon>
        <taxon>Liliopsida</taxon>
        <taxon>Araceae</taxon>
        <taxon>Lemnoideae</taxon>
        <taxon>Spirodela</taxon>
    </lineage>
</organism>
<protein>
    <submittedName>
        <fullName evidence="1">Uncharacterized protein</fullName>
    </submittedName>
</protein>
<gene>
    <name evidence="1" type="ORF">SI8410_04006173</name>
</gene>
<dbReference type="AlphaFoldDB" id="A0A7I8KDB9"/>
<dbReference type="Proteomes" id="UP000663760">
    <property type="component" value="Chromosome 4"/>
</dbReference>
<evidence type="ECO:0000313" key="2">
    <source>
        <dbReference type="Proteomes" id="UP000663760"/>
    </source>
</evidence>
<evidence type="ECO:0000313" key="1">
    <source>
        <dbReference type="EMBL" id="CAA7395512.1"/>
    </source>
</evidence>
<reference evidence="1" key="1">
    <citation type="submission" date="2020-02" db="EMBL/GenBank/DDBJ databases">
        <authorList>
            <person name="Scholz U."/>
            <person name="Mascher M."/>
            <person name="Fiebig A."/>
        </authorList>
    </citation>
    <scope>NUCLEOTIDE SEQUENCE</scope>
</reference>
<sequence>MKYVYLGLHDTLLIIISSLLIVEQEEKLVSIVKQYKPPIGWTLVVKAEIVKWLDAGIIYAIFDSPWISPIHVMYNISSCCEHLQERCNATPINSRGRKF</sequence>
<name>A0A7I8KDB9_SPIIN</name>
<keyword evidence="2" id="KW-1185">Reference proteome</keyword>
<proteinExistence type="predicted"/>
<dbReference type="OrthoDB" id="786261at2759"/>
<accession>A0A7I8KDB9</accession>
<dbReference type="EMBL" id="LR746267">
    <property type="protein sequence ID" value="CAA7395512.1"/>
    <property type="molecule type" value="Genomic_DNA"/>
</dbReference>